<protein>
    <submittedName>
        <fullName evidence="1">Putative transmembrane protein</fullName>
    </submittedName>
</protein>
<keyword evidence="2" id="KW-1185">Reference proteome</keyword>
<sequence>MESISSLHPVALRPMVQALPGIQIQLTLPNRQVFLGMIKQIIGNRMMRILRALVLIIMNLMNLTGQLGQNLMDIAGITQRKLNGTVNRRQIRSLVRTKRKQRLKLLPITAKDCLNNFKMKL</sequence>
<dbReference type="EMBL" id="MF041808">
    <property type="protein sequence ID" value="ASK12190.1"/>
    <property type="molecule type" value="Genomic_RNA"/>
</dbReference>
<evidence type="ECO:0000313" key="2">
    <source>
        <dbReference type="Proteomes" id="UP000217313"/>
    </source>
</evidence>
<dbReference type="GeneID" id="33867868"/>
<keyword evidence="1" id="KW-0472">Membrane</keyword>
<evidence type="ECO:0000313" key="1">
    <source>
        <dbReference type="EMBL" id="ASK12190.1"/>
    </source>
</evidence>
<accession>A0A220QTE6</accession>
<name>A0A220QTE6_9VIRU</name>
<proteinExistence type="predicted"/>
<gene>
    <name evidence="1" type="primary">ORF2b</name>
</gene>
<reference evidence="2" key="1">
    <citation type="submission" date="2017-05" db="EMBL/GenBank/DDBJ databases">
        <title>Polycipiviridae: a proposed new family of polycistronic picorna-like RNA viruses.</title>
        <authorList>
            <person name="Olendraite I."/>
            <person name="Lukhovitskaya N.I."/>
            <person name="Porter S.D."/>
            <person name="Valles S.M."/>
            <person name="Firth A.E."/>
        </authorList>
    </citation>
    <scope>NUCLEOTIDE SEQUENCE [LARGE SCALE GENOMIC DNA]</scope>
</reference>
<dbReference type="Proteomes" id="UP000217313">
    <property type="component" value="Segment"/>
</dbReference>
<organism evidence="1 2">
    <name type="scientific">Solenopsis invicta virus 4</name>
    <dbReference type="NCBI Taxonomy" id="2018500"/>
    <lineage>
        <taxon>Viruses</taxon>
        <taxon>Riboviria</taxon>
        <taxon>Orthornavirae</taxon>
        <taxon>Pisuviricota</taxon>
        <taxon>Pisoniviricetes</taxon>
        <taxon>Picornavirales</taxon>
        <taxon>Polycipiviridae</taxon>
        <taxon>Sopolycivirus</taxon>
        <taxon>Sopolycivirus betasolenopsis</taxon>
    </lineage>
</organism>
<keyword evidence="1" id="KW-0812">Transmembrane</keyword>
<dbReference type="RefSeq" id="YP_009407934.1">
    <property type="nucleotide sequence ID" value="NC_035455.1"/>
</dbReference>
<dbReference type="KEGG" id="vg:33867868"/>